<feature type="chain" id="PRO_5040125144" evidence="2">
    <location>
        <begin position="32"/>
        <end position="159"/>
    </location>
</feature>
<name>A0A9Q1AAV2_9ROSI</name>
<feature type="signal peptide" evidence="2">
    <location>
        <begin position="1"/>
        <end position="31"/>
    </location>
</feature>
<keyword evidence="4" id="KW-1185">Reference proteome</keyword>
<dbReference type="AlphaFoldDB" id="A0A9Q1AAV2"/>
<protein>
    <submittedName>
        <fullName evidence="3">Uncharacterized protein</fullName>
    </submittedName>
</protein>
<sequence>MEIVANLSLFKPAVVLTCQLLLFVVSDNVNGFSMITPSHLCYSIGLPAEFFMAAAMSKRYCKLVLLGFGVLACSSMTGDGGDGQRVRESIGVFKGENVAGYQRLSVVYKAVVVAKPPENLGVDEASGAEPSTVEVNPGDVTAGGTHVHDLNSVSRYASG</sequence>
<evidence type="ECO:0000256" key="1">
    <source>
        <dbReference type="SAM" id="MobiDB-lite"/>
    </source>
</evidence>
<evidence type="ECO:0000313" key="3">
    <source>
        <dbReference type="EMBL" id="KAJ6764264.1"/>
    </source>
</evidence>
<reference evidence="3" key="1">
    <citation type="submission" date="2022-11" db="EMBL/GenBank/DDBJ databases">
        <authorList>
            <person name="Hyden B.L."/>
            <person name="Feng K."/>
            <person name="Yates T."/>
            <person name="Jawdy S."/>
            <person name="Smart L.B."/>
            <person name="Muchero W."/>
        </authorList>
    </citation>
    <scope>NUCLEOTIDE SEQUENCE</scope>
    <source>
        <tissue evidence="3">Shoot tip</tissue>
    </source>
</reference>
<organism evidence="3 4">
    <name type="scientific">Salix koriyanagi</name>
    <dbReference type="NCBI Taxonomy" id="2511006"/>
    <lineage>
        <taxon>Eukaryota</taxon>
        <taxon>Viridiplantae</taxon>
        <taxon>Streptophyta</taxon>
        <taxon>Embryophyta</taxon>
        <taxon>Tracheophyta</taxon>
        <taxon>Spermatophyta</taxon>
        <taxon>Magnoliopsida</taxon>
        <taxon>eudicotyledons</taxon>
        <taxon>Gunneridae</taxon>
        <taxon>Pentapetalae</taxon>
        <taxon>rosids</taxon>
        <taxon>fabids</taxon>
        <taxon>Malpighiales</taxon>
        <taxon>Salicaceae</taxon>
        <taxon>Saliceae</taxon>
        <taxon>Salix</taxon>
    </lineage>
</organism>
<dbReference type="Proteomes" id="UP001151752">
    <property type="component" value="Chromosome 12"/>
</dbReference>
<gene>
    <name evidence="3" type="ORF">OIU74_023192</name>
</gene>
<accession>A0A9Q1AAV2</accession>
<proteinExistence type="predicted"/>
<evidence type="ECO:0000256" key="2">
    <source>
        <dbReference type="SAM" id="SignalP"/>
    </source>
</evidence>
<comment type="caution">
    <text evidence="3">The sequence shown here is derived from an EMBL/GenBank/DDBJ whole genome shotgun (WGS) entry which is preliminary data.</text>
</comment>
<reference evidence="3" key="2">
    <citation type="journal article" date="2023" name="Int. J. Mol. Sci.">
        <title>De Novo Assembly and Annotation of 11 Diverse Shrub Willow (Salix) Genomes Reveals Novel Gene Organization in Sex-Linked Regions.</title>
        <authorList>
            <person name="Hyden B."/>
            <person name="Feng K."/>
            <person name="Yates T.B."/>
            <person name="Jawdy S."/>
            <person name="Cereghino C."/>
            <person name="Smart L.B."/>
            <person name="Muchero W."/>
        </authorList>
    </citation>
    <scope>NUCLEOTIDE SEQUENCE</scope>
    <source>
        <tissue evidence="3">Shoot tip</tissue>
    </source>
</reference>
<feature type="region of interest" description="Disordered" evidence="1">
    <location>
        <begin position="122"/>
        <end position="141"/>
    </location>
</feature>
<evidence type="ECO:0000313" key="4">
    <source>
        <dbReference type="Proteomes" id="UP001151752"/>
    </source>
</evidence>
<keyword evidence="2" id="KW-0732">Signal</keyword>
<dbReference type="EMBL" id="JAPFFM010000004">
    <property type="protein sequence ID" value="KAJ6764264.1"/>
    <property type="molecule type" value="Genomic_DNA"/>
</dbReference>